<comment type="caution">
    <text evidence="1">The sequence shown here is derived from an EMBL/GenBank/DDBJ whole genome shotgun (WGS) entry which is preliminary data.</text>
</comment>
<evidence type="ECO:0000313" key="1">
    <source>
        <dbReference type="EMBL" id="GAA2261492.1"/>
    </source>
</evidence>
<accession>A0ABN3EKJ9</accession>
<organism evidence="1 2">
    <name type="scientific">Kitasatospora cystarginea</name>
    <dbReference type="NCBI Taxonomy" id="58350"/>
    <lineage>
        <taxon>Bacteria</taxon>
        <taxon>Bacillati</taxon>
        <taxon>Actinomycetota</taxon>
        <taxon>Actinomycetes</taxon>
        <taxon>Kitasatosporales</taxon>
        <taxon>Streptomycetaceae</taxon>
        <taxon>Kitasatospora</taxon>
    </lineage>
</organism>
<dbReference type="EMBL" id="BAAATR010000026">
    <property type="protein sequence ID" value="GAA2261492.1"/>
    <property type="molecule type" value="Genomic_DNA"/>
</dbReference>
<sequence length="90" mass="9426">MDPSSGYAVASPVDQYLGFRSLACGDYGFDEDGADGHDRHNSLMHLIAETTGHRPDGCSYLTARASVVANAGEQVSMVDGSPLPGPSRRG</sequence>
<protein>
    <submittedName>
        <fullName evidence="1">Uncharacterized protein</fullName>
    </submittedName>
</protein>
<proteinExistence type="predicted"/>
<dbReference type="RefSeq" id="WP_344638946.1">
    <property type="nucleotide sequence ID" value="NZ_BAAATR010000026.1"/>
</dbReference>
<keyword evidence="2" id="KW-1185">Reference proteome</keyword>
<reference evidence="1 2" key="1">
    <citation type="journal article" date="2019" name="Int. J. Syst. Evol. Microbiol.">
        <title>The Global Catalogue of Microorganisms (GCM) 10K type strain sequencing project: providing services to taxonomists for standard genome sequencing and annotation.</title>
        <authorList>
            <consortium name="The Broad Institute Genomics Platform"/>
            <consortium name="The Broad Institute Genome Sequencing Center for Infectious Disease"/>
            <person name="Wu L."/>
            <person name="Ma J."/>
        </authorList>
    </citation>
    <scope>NUCLEOTIDE SEQUENCE [LARGE SCALE GENOMIC DNA]</scope>
    <source>
        <strain evidence="1 2">JCM 7356</strain>
    </source>
</reference>
<dbReference type="Proteomes" id="UP001500305">
    <property type="component" value="Unassembled WGS sequence"/>
</dbReference>
<name>A0ABN3EKJ9_9ACTN</name>
<gene>
    <name evidence="1" type="ORF">GCM10010430_52250</name>
</gene>
<evidence type="ECO:0000313" key="2">
    <source>
        <dbReference type="Proteomes" id="UP001500305"/>
    </source>
</evidence>